<dbReference type="KEGG" id="dmm:dnm_018970"/>
<dbReference type="InterPro" id="IPR019734">
    <property type="entry name" value="TPR_rpt"/>
</dbReference>
<proteinExistence type="predicted"/>
<dbReference type="Proteomes" id="UP000663722">
    <property type="component" value="Chromosome"/>
</dbReference>
<gene>
    <name evidence="4" type="ORF">dnm_018970</name>
</gene>
<keyword evidence="1" id="KW-0677">Repeat</keyword>
<feature type="signal peptide" evidence="3">
    <location>
        <begin position="1"/>
        <end position="22"/>
    </location>
</feature>
<sequence length="390" mass="44877">MYQILLMIFLLSQVLFPTHGFAETETASLTKEEQKALYEAQEAIKGKAFQKASRLLTEHLRKYPDKPNPLVFYALGNAWYLGKNLNKAFKAYEQGFTRYPSSYLLCTNLGAVSYELEKYHKAGELFEKAYKLSKSPQKEMLYQAGTAYYQAKAFQKAKSVLRRLHRASGSSKKSWIQLLIHVCLELKDWKEAENTLLNFLNRNPEDTEYWKLLSQVRFRRNDYRGAASALEIIYGITPPTSKESEELANLYLHLNFPLKAIQHLEKAYGPSPTPKQCDKISKIYVQARRTDQAIRYLDMAIKQEYSSARLLEKGKLCYEQARWNEAIKALSACVQKNPREELAHLLIGYCALEKENFDLARKAFLKASKGKKYRHQALVALKVLNAGNAE</sequence>
<dbReference type="SUPFAM" id="SSF48452">
    <property type="entry name" value="TPR-like"/>
    <property type="match status" value="2"/>
</dbReference>
<evidence type="ECO:0000256" key="2">
    <source>
        <dbReference type="ARBA" id="ARBA00022803"/>
    </source>
</evidence>
<organism evidence="4 5">
    <name type="scientific">Desulfonema magnum</name>
    <dbReference type="NCBI Taxonomy" id="45655"/>
    <lineage>
        <taxon>Bacteria</taxon>
        <taxon>Pseudomonadati</taxon>
        <taxon>Thermodesulfobacteriota</taxon>
        <taxon>Desulfobacteria</taxon>
        <taxon>Desulfobacterales</taxon>
        <taxon>Desulfococcaceae</taxon>
        <taxon>Desulfonema</taxon>
    </lineage>
</organism>
<evidence type="ECO:0000256" key="1">
    <source>
        <dbReference type="ARBA" id="ARBA00022737"/>
    </source>
</evidence>
<dbReference type="Pfam" id="PF12895">
    <property type="entry name" value="ANAPC3"/>
    <property type="match status" value="1"/>
</dbReference>
<keyword evidence="3" id="KW-0732">Signal</keyword>
<dbReference type="Pfam" id="PF13432">
    <property type="entry name" value="TPR_16"/>
    <property type="match status" value="1"/>
</dbReference>
<keyword evidence="2" id="KW-0802">TPR repeat</keyword>
<evidence type="ECO:0000313" key="4">
    <source>
        <dbReference type="EMBL" id="QTA85881.1"/>
    </source>
</evidence>
<dbReference type="PANTHER" id="PTHR45586:SF1">
    <property type="entry name" value="LIPOPOLYSACCHARIDE ASSEMBLY PROTEIN B"/>
    <property type="match status" value="1"/>
</dbReference>
<evidence type="ECO:0000256" key="3">
    <source>
        <dbReference type="SAM" id="SignalP"/>
    </source>
</evidence>
<dbReference type="SMART" id="SM00028">
    <property type="entry name" value="TPR"/>
    <property type="match status" value="4"/>
</dbReference>
<dbReference type="AlphaFoldDB" id="A0A975BI94"/>
<dbReference type="PANTHER" id="PTHR45586">
    <property type="entry name" value="TPR REPEAT-CONTAINING PROTEIN PA4667"/>
    <property type="match status" value="1"/>
</dbReference>
<dbReference type="Gene3D" id="1.25.40.10">
    <property type="entry name" value="Tetratricopeptide repeat domain"/>
    <property type="match status" value="4"/>
</dbReference>
<dbReference type="RefSeq" id="WP_207681758.1">
    <property type="nucleotide sequence ID" value="NZ_CP061800.1"/>
</dbReference>
<dbReference type="InterPro" id="IPR051012">
    <property type="entry name" value="CellSynth/LPSAsmb/PSIAsmb"/>
</dbReference>
<protein>
    <submittedName>
        <fullName evidence="4">Tetratricopeptide repeat-containing protein</fullName>
    </submittedName>
</protein>
<reference evidence="4" key="1">
    <citation type="journal article" date="2021" name="Microb. Physiol.">
        <title>Proteogenomic Insights into the Physiology of Marine, Sulfate-Reducing, Filamentous Desulfonema limicola and Desulfonema magnum.</title>
        <authorList>
            <person name="Schnaars V."/>
            <person name="Wohlbrand L."/>
            <person name="Scheve S."/>
            <person name="Hinrichs C."/>
            <person name="Reinhardt R."/>
            <person name="Rabus R."/>
        </authorList>
    </citation>
    <scope>NUCLEOTIDE SEQUENCE</scope>
    <source>
        <strain evidence="4">4be13</strain>
    </source>
</reference>
<evidence type="ECO:0000313" key="5">
    <source>
        <dbReference type="Proteomes" id="UP000663722"/>
    </source>
</evidence>
<dbReference type="InterPro" id="IPR011990">
    <property type="entry name" value="TPR-like_helical_dom_sf"/>
</dbReference>
<dbReference type="EMBL" id="CP061800">
    <property type="protein sequence ID" value="QTA85881.1"/>
    <property type="molecule type" value="Genomic_DNA"/>
</dbReference>
<accession>A0A975BI94</accession>
<feature type="chain" id="PRO_5037907181" evidence="3">
    <location>
        <begin position="23"/>
        <end position="390"/>
    </location>
</feature>
<keyword evidence="5" id="KW-1185">Reference proteome</keyword>
<name>A0A975BI94_9BACT</name>